<sequence length="134" mass="14725">MKRILFAFAILFICTTVVKAQDTVKNTAVPQAHFNELKHEFGNIPQGIPATTKFTFENKGKTPLVIETATATCGCTTPIYPKAPILPGKKGDIEVTYNAQAMGHFVKMVDVKFAQFNRPVNLVINGDVVEKSNK</sequence>
<name>A0A386HSL8_9BACT</name>
<feature type="chain" id="PRO_5017329168" evidence="1">
    <location>
        <begin position="21"/>
        <end position="134"/>
    </location>
</feature>
<keyword evidence="3" id="KW-1185">Reference proteome</keyword>
<gene>
    <name evidence="2" type="ORF">D6B99_12795</name>
</gene>
<feature type="signal peptide" evidence="1">
    <location>
        <begin position="1"/>
        <end position="20"/>
    </location>
</feature>
<protein>
    <submittedName>
        <fullName evidence="2">DUF1573 domain-containing protein</fullName>
    </submittedName>
</protein>
<dbReference type="Gene3D" id="2.60.40.10">
    <property type="entry name" value="Immunoglobulins"/>
    <property type="match status" value="1"/>
</dbReference>
<evidence type="ECO:0000313" key="3">
    <source>
        <dbReference type="Proteomes" id="UP000266118"/>
    </source>
</evidence>
<dbReference type="PANTHER" id="PTHR37833">
    <property type="entry name" value="LIPOPROTEIN-RELATED"/>
    <property type="match status" value="1"/>
</dbReference>
<keyword evidence="1" id="KW-0732">Signal</keyword>
<dbReference type="Proteomes" id="UP000266118">
    <property type="component" value="Chromosome"/>
</dbReference>
<proteinExistence type="predicted"/>
<dbReference type="InterPro" id="IPR013783">
    <property type="entry name" value="Ig-like_fold"/>
</dbReference>
<dbReference type="InterPro" id="IPR011467">
    <property type="entry name" value="DUF1573"/>
</dbReference>
<dbReference type="RefSeq" id="WP_119989102.1">
    <property type="nucleotide sequence ID" value="NZ_CP032489.1"/>
</dbReference>
<organism evidence="2 3">
    <name type="scientific">Arachidicoccus soli</name>
    <dbReference type="NCBI Taxonomy" id="2341117"/>
    <lineage>
        <taxon>Bacteria</taxon>
        <taxon>Pseudomonadati</taxon>
        <taxon>Bacteroidota</taxon>
        <taxon>Chitinophagia</taxon>
        <taxon>Chitinophagales</taxon>
        <taxon>Chitinophagaceae</taxon>
        <taxon>Arachidicoccus</taxon>
    </lineage>
</organism>
<reference evidence="2 3" key="1">
    <citation type="submission" date="2018-09" db="EMBL/GenBank/DDBJ databases">
        <title>Arachidicoccus sp. nov., a bacterium isolated from soil.</title>
        <authorList>
            <person name="Weon H.-Y."/>
            <person name="Kwon S.-W."/>
            <person name="Lee S.A."/>
        </authorList>
    </citation>
    <scope>NUCLEOTIDE SEQUENCE [LARGE SCALE GENOMIC DNA]</scope>
    <source>
        <strain evidence="2 3">KIS59-12</strain>
    </source>
</reference>
<dbReference type="OrthoDB" id="826619at2"/>
<dbReference type="KEGG" id="ark:D6B99_12795"/>
<dbReference type="PANTHER" id="PTHR37833:SF1">
    <property type="entry name" value="SIGNAL PEPTIDE PROTEIN"/>
    <property type="match status" value="1"/>
</dbReference>
<evidence type="ECO:0000313" key="2">
    <source>
        <dbReference type="EMBL" id="AYD48400.1"/>
    </source>
</evidence>
<dbReference type="Pfam" id="PF07610">
    <property type="entry name" value="DUF1573"/>
    <property type="match status" value="1"/>
</dbReference>
<accession>A0A386HSL8</accession>
<evidence type="ECO:0000256" key="1">
    <source>
        <dbReference type="SAM" id="SignalP"/>
    </source>
</evidence>
<dbReference type="AlphaFoldDB" id="A0A386HSL8"/>
<dbReference type="EMBL" id="CP032489">
    <property type="protein sequence ID" value="AYD48400.1"/>
    <property type="molecule type" value="Genomic_DNA"/>
</dbReference>